<evidence type="ECO:0000313" key="3">
    <source>
        <dbReference type="Proteomes" id="UP000763505"/>
    </source>
</evidence>
<dbReference type="InterPro" id="IPR012505">
    <property type="entry name" value="YbbR"/>
</dbReference>
<dbReference type="Pfam" id="PF07949">
    <property type="entry name" value="YbbR"/>
    <property type="match status" value="2"/>
</dbReference>
<evidence type="ECO:0000256" key="1">
    <source>
        <dbReference type="SAM" id="Phobius"/>
    </source>
</evidence>
<keyword evidence="1" id="KW-0472">Membrane</keyword>
<dbReference type="AlphaFoldDB" id="A0A921DYC7"/>
<sequence>MLESKLGISIVTLILAIFLFLSVNDIFDALFSEDEEMYSEVVENVPVNVKYDQENYYVMGAPEHVSVELFGSLANVTRVQTLGEFNVVLDLRNRDAGDYEEFFRVENLPSNVTAEILPQTVSISKQELVSRTYEIHAEVSESRIPLSHSLDAVTTEPQTVVVRGGESEMNRIQYVRATISDTSRITSSQVEEAEVNVFDYQFNRLDVSVEPSTVNVQIDVSERSKEVPIEYTVTGEVPDGYTLENIELDTEALTIFGSENSLNMHSNYVVEIDVTGLTESTTREIEITLPEELIKTEPTTIMATIEIEETNE</sequence>
<dbReference type="PANTHER" id="PTHR37804">
    <property type="entry name" value="CDAA REGULATORY PROTEIN CDAR"/>
    <property type="match status" value="1"/>
</dbReference>
<dbReference type="Proteomes" id="UP000763505">
    <property type="component" value="Unassembled WGS sequence"/>
</dbReference>
<proteinExistence type="predicted"/>
<dbReference type="EMBL" id="DYYI01000097">
    <property type="protein sequence ID" value="HJE20485.1"/>
    <property type="molecule type" value="Genomic_DNA"/>
</dbReference>
<gene>
    <name evidence="2" type="ORF">K8V35_09050</name>
</gene>
<accession>A0A921DYC7</accession>
<feature type="transmembrane region" description="Helical" evidence="1">
    <location>
        <begin position="6"/>
        <end position="27"/>
    </location>
</feature>
<dbReference type="PANTHER" id="PTHR37804:SF1">
    <property type="entry name" value="CDAA REGULATORY PROTEIN CDAR"/>
    <property type="match status" value="1"/>
</dbReference>
<protein>
    <recommendedName>
        <fullName evidence="4">YbbR domain-containing protein</fullName>
    </recommendedName>
</protein>
<keyword evidence="1" id="KW-0812">Transmembrane</keyword>
<reference evidence="2" key="2">
    <citation type="submission" date="2021-09" db="EMBL/GenBank/DDBJ databases">
        <authorList>
            <person name="Gilroy R."/>
        </authorList>
    </citation>
    <scope>NUCLEOTIDE SEQUENCE</scope>
    <source>
        <strain evidence="2">6019</strain>
    </source>
</reference>
<dbReference type="InterPro" id="IPR053154">
    <property type="entry name" value="c-di-AMP_regulator"/>
</dbReference>
<evidence type="ECO:0008006" key="4">
    <source>
        <dbReference type="Google" id="ProtNLM"/>
    </source>
</evidence>
<organism evidence="2 3">
    <name type="scientific">Aliicoccus persicus</name>
    <dbReference type="NCBI Taxonomy" id="930138"/>
    <lineage>
        <taxon>Bacteria</taxon>
        <taxon>Bacillati</taxon>
        <taxon>Bacillota</taxon>
        <taxon>Bacilli</taxon>
        <taxon>Bacillales</taxon>
        <taxon>Staphylococcaceae</taxon>
        <taxon>Aliicoccus</taxon>
    </lineage>
</organism>
<evidence type="ECO:0000313" key="2">
    <source>
        <dbReference type="EMBL" id="HJE20485.1"/>
    </source>
</evidence>
<dbReference type="Gene3D" id="2.170.120.30">
    <property type="match status" value="1"/>
</dbReference>
<comment type="caution">
    <text evidence="2">The sequence shown here is derived from an EMBL/GenBank/DDBJ whole genome shotgun (WGS) entry which is preliminary data.</text>
</comment>
<reference evidence="2" key="1">
    <citation type="journal article" date="2021" name="PeerJ">
        <title>Extensive microbial diversity within the chicken gut microbiome revealed by metagenomics and culture.</title>
        <authorList>
            <person name="Gilroy R."/>
            <person name="Ravi A."/>
            <person name="Getino M."/>
            <person name="Pursley I."/>
            <person name="Horton D.L."/>
            <person name="Alikhan N.F."/>
            <person name="Baker D."/>
            <person name="Gharbi K."/>
            <person name="Hall N."/>
            <person name="Watson M."/>
            <person name="Adriaenssens E.M."/>
            <person name="Foster-Nyarko E."/>
            <person name="Jarju S."/>
            <person name="Secka A."/>
            <person name="Antonio M."/>
            <person name="Oren A."/>
            <person name="Chaudhuri R.R."/>
            <person name="La Ragione R."/>
            <person name="Hildebrand F."/>
            <person name="Pallen M.J."/>
        </authorList>
    </citation>
    <scope>NUCLEOTIDE SEQUENCE</scope>
    <source>
        <strain evidence="2">6019</strain>
    </source>
</reference>
<keyword evidence="1" id="KW-1133">Transmembrane helix</keyword>
<dbReference type="Gene3D" id="2.170.120.40">
    <property type="entry name" value="YbbR-like domain"/>
    <property type="match status" value="2"/>
</dbReference>
<name>A0A921DYC7_9STAP</name>